<feature type="coiled-coil region" evidence="1">
    <location>
        <begin position="558"/>
        <end position="620"/>
    </location>
</feature>
<evidence type="ECO:0000313" key="3">
    <source>
        <dbReference type="EMBL" id="CAI2366052.1"/>
    </source>
</evidence>
<keyword evidence="4" id="KW-1185">Reference proteome</keyword>
<comment type="caution">
    <text evidence="3">The sequence shown here is derived from an EMBL/GenBank/DDBJ whole genome shotgun (WGS) entry which is preliminary data.</text>
</comment>
<gene>
    <name evidence="3" type="ORF">ECRASSUSDP1_LOCUS7323</name>
</gene>
<dbReference type="AlphaFoldDB" id="A0AAD1UG50"/>
<reference evidence="3" key="1">
    <citation type="submission" date="2023-07" db="EMBL/GenBank/DDBJ databases">
        <authorList>
            <consortium name="AG Swart"/>
            <person name="Singh M."/>
            <person name="Singh A."/>
            <person name="Seah K."/>
            <person name="Emmerich C."/>
        </authorList>
    </citation>
    <scope>NUCLEOTIDE SEQUENCE</scope>
    <source>
        <strain evidence="3">DP1</strain>
    </source>
</reference>
<evidence type="ECO:0000256" key="1">
    <source>
        <dbReference type="SAM" id="Coils"/>
    </source>
</evidence>
<name>A0AAD1UG50_EUPCR</name>
<evidence type="ECO:0000313" key="4">
    <source>
        <dbReference type="Proteomes" id="UP001295684"/>
    </source>
</evidence>
<organism evidence="3 4">
    <name type="scientific">Euplotes crassus</name>
    <dbReference type="NCBI Taxonomy" id="5936"/>
    <lineage>
        <taxon>Eukaryota</taxon>
        <taxon>Sar</taxon>
        <taxon>Alveolata</taxon>
        <taxon>Ciliophora</taxon>
        <taxon>Intramacronucleata</taxon>
        <taxon>Spirotrichea</taxon>
        <taxon>Hypotrichia</taxon>
        <taxon>Euplotida</taxon>
        <taxon>Euplotidae</taxon>
        <taxon>Moneuplotes</taxon>
    </lineage>
</organism>
<keyword evidence="1" id="KW-0175">Coiled coil</keyword>
<dbReference type="EMBL" id="CAMPGE010007126">
    <property type="protein sequence ID" value="CAI2366052.1"/>
    <property type="molecule type" value="Genomic_DNA"/>
</dbReference>
<proteinExistence type="predicted"/>
<accession>A0AAD1UG50</accession>
<sequence length="1217" mass="142223">MYESNIGLASDPSLQTKKEVYTTVSTSTINKYVIHPIHVESRFLSRSDVEMSPTHLSKSLVRHSHRSPIRSFKTPEGMRKTKDQFNSADRLTVAETFAIDRENKYSKSSKKFKKKPTKLNHSAQLPPMKSIANKLLKENYVDVHQQAERISTSQRPTIETLVNVRYSHIPVDPGVPMGYSKVEPTFRHYKEINEQMLHAPRISQIVTTSTSNSQGNQKLADQRRTVDYSNLRYAVEDVQLSFNNDLNSKSKDTMRQRLSSIFQSQIKKQKYDASRLSAAPSQTKVLGKVLSSLQNSRIEESKVLKKSGTKNAASDGQKMAFAQEILKLKNKLRQKRVRLDKLKNATHSLNVFIQDNHENARSSVSTEKPKYEDINLYMKHLSTVRDGLEVTKTTDGVTDSKLRDNAARLKKQRETQLLEAINALNNQLAALKGILATRGDSLSSCYQILKDKASVLSETKLKFKTLGMESTKQVLKKADEFDAELKILEELMKRKKNLLINLYSLDIELGSCNLYNRFLQFDIEIKYHSESLHKGRIDEICKEKNNLLGLITGRLDHIEGAYQRIKNFIMKANRLEQDSTLSTNFFSDSEQIDNLRREFEKELERKLEEREQLKERLIIMANISPEDLDGPLGPDGYLFVIEEMTIEIVDRESIRTELLRKLKNKTIMNIRLSHEVFEASRDARHYEGLWELASVDENIILHNHLYSVLISLREQLEEVYTNVDNTDIAKLQSEIGERTQDVITLQKQKEYLTQEINLCAQLAHRYDVVLKYIEEDEKSDEYRMTIQEETMKLEEAEKRELQAEQELEAQRQAQLQRQIEERMRREQQEAERKEKLKLQRLAKEKAQKLEIERLLVEEIDKESERQKRYEETKRQELEHQKQIEEERFKARELKMKQEIEAQRQRIWDAQRKKQEERQMTIQIEAKREKELQAKRQKEIQEMLKREQEDQQLRAQEEDERKTIVEVSKNYEIVKIHETDSKQAYLDESTPGNELSTFNLHQRMKDYNITVEESKQGGLNEESSITKTLRISHNNNFGIQEFLDESNIEKIKIQEEESKENNRDSELQAIPDDLIDETRDEVGIGGFARTIVKQGMTRDVFEKPEAFYVGDKGPLEVWVPYQEDIIRIFSDEYRSKLVRISQSDFKFSGKKFRFFISKDDRLFAGTKEKMWPLGDFIEHYKDFDYEDASDSNGKESISYSQVIVQEQSYYDSSSVPNP</sequence>
<feature type="coiled-coil region" evidence="1">
    <location>
        <begin position="779"/>
        <end position="959"/>
    </location>
</feature>
<dbReference type="Proteomes" id="UP001295684">
    <property type="component" value="Unassembled WGS sequence"/>
</dbReference>
<protein>
    <submittedName>
        <fullName evidence="3">Uncharacterized protein</fullName>
    </submittedName>
</protein>
<evidence type="ECO:0000256" key="2">
    <source>
        <dbReference type="SAM" id="MobiDB-lite"/>
    </source>
</evidence>
<feature type="region of interest" description="Disordered" evidence="2">
    <location>
        <begin position="56"/>
        <end position="76"/>
    </location>
</feature>